<dbReference type="AlphaFoldDB" id="A0A1X2HEQ3"/>
<dbReference type="PANTHER" id="PTHR46590:SF4">
    <property type="entry name" value="CRAL-TRIO DOMAIN-CONTAINING PROTEIN"/>
    <property type="match status" value="1"/>
</dbReference>
<organism evidence="2 3">
    <name type="scientific">Syncephalastrum racemosum</name>
    <name type="common">Filamentous fungus</name>
    <dbReference type="NCBI Taxonomy" id="13706"/>
    <lineage>
        <taxon>Eukaryota</taxon>
        <taxon>Fungi</taxon>
        <taxon>Fungi incertae sedis</taxon>
        <taxon>Mucoromycota</taxon>
        <taxon>Mucoromycotina</taxon>
        <taxon>Mucoromycetes</taxon>
        <taxon>Mucorales</taxon>
        <taxon>Syncephalastraceae</taxon>
        <taxon>Syncephalastrum</taxon>
    </lineage>
</organism>
<dbReference type="SUPFAM" id="SSF46938">
    <property type="entry name" value="CRAL/TRIO N-terminal domain"/>
    <property type="match status" value="1"/>
</dbReference>
<evidence type="ECO:0000313" key="3">
    <source>
        <dbReference type="Proteomes" id="UP000242180"/>
    </source>
</evidence>
<dbReference type="PANTHER" id="PTHR46590">
    <property type="entry name" value="PHOSPHATIDYLINOSITOL TRANSFER PROTEIN CSR1-RELATED"/>
    <property type="match status" value="1"/>
</dbReference>
<reference evidence="2 3" key="1">
    <citation type="submission" date="2016-07" db="EMBL/GenBank/DDBJ databases">
        <title>Pervasive Adenine N6-methylation of Active Genes in Fungi.</title>
        <authorList>
            <consortium name="DOE Joint Genome Institute"/>
            <person name="Mondo S.J."/>
            <person name="Dannebaum R.O."/>
            <person name="Kuo R.C."/>
            <person name="Labutti K."/>
            <person name="Haridas S."/>
            <person name="Kuo A."/>
            <person name="Salamov A."/>
            <person name="Ahrendt S.R."/>
            <person name="Lipzen A."/>
            <person name="Sullivan W."/>
            <person name="Andreopoulos W.B."/>
            <person name="Clum A."/>
            <person name="Lindquist E."/>
            <person name="Daum C."/>
            <person name="Ramamoorthy G.K."/>
            <person name="Gryganskyi A."/>
            <person name="Culley D."/>
            <person name="Magnuson J.K."/>
            <person name="James T.Y."/>
            <person name="O'Malley M.A."/>
            <person name="Stajich J.E."/>
            <person name="Spatafora J.W."/>
            <person name="Visel A."/>
            <person name="Grigoriev I.V."/>
        </authorList>
    </citation>
    <scope>NUCLEOTIDE SEQUENCE [LARGE SCALE GENOMIC DNA]</scope>
    <source>
        <strain evidence="2 3">NRRL 2496</strain>
    </source>
</reference>
<evidence type="ECO:0000313" key="2">
    <source>
        <dbReference type="EMBL" id="ORY97434.1"/>
    </source>
</evidence>
<dbReference type="PROSITE" id="PS50191">
    <property type="entry name" value="CRAL_TRIO"/>
    <property type="match status" value="1"/>
</dbReference>
<sequence>MEFQRQRLHDLNVLYKENEKLIDSVQSGLRREIPLLIQEFKPSLEQTAALDEYINDRITLFRFLRKNNYSLPHTLSLLVDNLRWRLREHIETFTFAAVKEPFFDAPYCFFSDERDGAGRPVLVIQLSQLPEAPPNADLKEFFAPFVIYMLETIRKVTLDISLSRIAASSKDPIMTDILVLVDFKDARPLPKDRSMLQAFAQLLRRYPLSAGTVCLLNFGWIYQGLWQMVKLLLTEEAKNRVAFPKVKELYELMPDSKLVKELEGKKPVQWDLSMDTVFSKYGYQSLPSPPSSPLITPSSRRGSSASISTVYYDTFDTQTVSRSPSSLYLPRLQPLTPHHRRPSINQSLYATPTGGMTPVASHSNLVGLARAYSGLDEHKGKRMSSIPPRLRSTFKAITELLSPTDDEPVRLLSEGVPSAALSERLAALQQRQRQQDADNGSTRRRKRYLVASALLAALSTTERALMVAMVRLARRVMLYRRTLYWVLLCVALKNGIQQTVQNLLVLMGGLLVDQPSMRSGSLGGAGAHSLWCLTTGYVGQLTL</sequence>
<dbReference type="InterPro" id="IPR001251">
    <property type="entry name" value="CRAL-TRIO_dom"/>
</dbReference>
<dbReference type="Gene3D" id="3.40.525.10">
    <property type="entry name" value="CRAL-TRIO lipid binding domain"/>
    <property type="match status" value="1"/>
</dbReference>
<dbReference type="InterPro" id="IPR036865">
    <property type="entry name" value="CRAL-TRIO_dom_sf"/>
</dbReference>
<proteinExistence type="predicted"/>
<feature type="domain" description="CRAL-TRIO" evidence="1">
    <location>
        <begin position="109"/>
        <end position="270"/>
    </location>
</feature>
<dbReference type="Proteomes" id="UP000242180">
    <property type="component" value="Unassembled WGS sequence"/>
</dbReference>
<evidence type="ECO:0000259" key="1">
    <source>
        <dbReference type="PROSITE" id="PS50191"/>
    </source>
</evidence>
<dbReference type="OrthoDB" id="75724at2759"/>
<dbReference type="OMA" id="WQMCKLV"/>
<accession>A0A1X2HEQ3</accession>
<name>A0A1X2HEQ3_SYNRA</name>
<gene>
    <name evidence="2" type="ORF">BCR43DRAFT_523614</name>
</gene>
<comment type="caution">
    <text evidence="2">The sequence shown here is derived from an EMBL/GenBank/DDBJ whole genome shotgun (WGS) entry which is preliminary data.</text>
</comment>
<protein>
    <recommendedName>
        <fullName evidence="1">CRAL-TRIO domain-containing protein</fullName>
    </recommendedName>
</protein>
<dbReference type="InterPro" id="IPR036273">
    <property type="entry name" value="CRAL/TRIO_N_dom_sf"/>
</dbReference>
<keyword evidence="3" id="KW-1185">Reference proteome</keyword>
<dbReference type="Pfam" id="PF00650">
    <property type="entry name" value="CRAL_TRIO"/>
    <property type="match status" value="1"/>
</dbReference>
<dbReference type="STRING" id="13706.A0A1X2HEQ3"/>
<dbReference type="SUPFAM" id="SSF52087">
    <property type="entry name" value="CRAL/TRIO domain"/>
    <property type="match status" value="1"/>
</dbReference>
<dbReference type="InterPro" id="IPR052432">
    <property type="entry name" value="PITP/CRAL-TRIO"/>
</dbReference>
<dbReference type="InParanoid" id="A0A1X2HEQ3"/>
<dbReference type="EMBL" id="MCGN01000004">
    <property type="protein sequence ID" value="ORY97434.1"/>
    <property type="molecule type" value="Genomic_DNA"/>
</dbReference>
<dbReference type="CDD" id="cd00170">
    <property type="entry name" value="SEC14"/>
    <property type="match status" value="1"/>
</dbReference>